<name>A0A514CJI3_9BACT</name>
<gene>
    <name evidence="2" type="ORF">FKX85_13415</name>
</gene>
<dbReference type="GO" id="GO:0005737">
    <property type="term" value="C:cytoplasm"/>
    <property type="evidence" value="ECO:0007669"/>
    <property type="project" value="TreeGrafter"/>
</dbReference>
<accession>A0A514CJI3</accession>
<dbReference type="EMBL" id="CP041253">
    <property type="protein sequence ID" value="QDH79975.1"/>
    <property type="molecule type" value="Genomic_DNA"/>
</dbReference>
<proteinExistence type="predicted"/>
<sequence>MEVDFLLIGQGIAGTVLSYRLIKAGKSVLVIDQADANNSSRVAAGLFNPITGRKMVKTWNADRLFPAIKPLYGDLEKLLGKRLMYAKNIYRPFFSIEEQNEWMGKSCDAEVQDYLEEVRTKPLYEEVNDPFGGIMLKNAGYVDINTLLDAYSGWLAENGQLERRHFDEGLLTYQAGKWHYEGVKASAVVYCSGLGAAKSSYFDWLPFAPVKGEILEMESDFAPAEIINRGVFRITMPDKRIRVGSTYSWHDLDQGPTDRGKAEILERLEKIVPSKAGKLSSHRVGIRPATKDRKPFLGKHPAAESVYIFNGFGAKGVSLVPYYSKIMLGLLLEGSEPEKDVNISRFFKYI</sequence>
<evidence type="ECO:0000313" key="2">
    <source>
        <dbReference type="EMBL" id="QDH79975.1"/>
    </source>
</evidence>
<reference evidence="2 3" key="1">
    <citation type="submission" date="2019-06" db="EMBL/GenBank/DDBJ databases">
        <title>Echinicola alkalisoli sp. nov. isolated from saline soil.</title>
        <authorList>
            <person name="Sun J.-Q."/>
            <person name="Xu L."/>
        </authorList>
    </citation>
    <scope>NUCLEOTIDE SEQUENCE [LARGE SCALE GENOMIC DNA]</scope>
    <source>
        <strain evidence="2 3">LN3S3</strain>
    </source>
</reference>
<keyword evidence="3" id="KW-1185">Reference proteome</keyword>
<dbReference type="OrthoDB" id="214253at2"/>
<dbReference type="RefSeq" id="WP_141615212.1">
    <property type="nucleotide sequence ID" value="NZ_CP041253.1"/>
</dbReference>
<dbReference type="Pfam" id="PF01266">
    <property type="entry name" value="DAO"/>
    <property type="match status" value="1"/>
</dbReference>
<protein>
    <submittedName>
        <fullName evidence="2">FAD-binding oxidoreductase</fullName>
    </submittedName>
</protein>
<feature type="domain" description="FAD dependent oxidoreductase" evidence="1">
    <location>
        <begin position="4"/>
        <end position="327"/>
    </location>
</feature>
<evidence type="ECO:0000259" key="1">
    <source>
        <dbReference type="Pfam" id="PF01266"/>
    </source>
</evidence>
<dbReference type="Gene3D" id="3.30.9.10">
    <property type="entry name" value="D-Amino Acid Oxidase, subunit A, domain 2"/>
    <property type="match status" value="1"/>
</dbReference>
<organism evidence="2 3">
    <name type="scientific">Echinicola soli</name>
    <dbReference type="NCBI Taxonomy" id="2591634"/>
    <lineage>
        <taxon>Bacteria</taxon>
        <taxon>Pseudomonadati</taxon>
        <taxon>Bacteroidota</taxon>
        <taxon>Cytophagia</taxon>
        <taxon>Cytophagales</taxon>
        <taxon>Cyclobacteriaceae</taxon>
        <taxon>Echinicola</taxon>
    </lineage>
</organism>
<dbReference type="PANTHER" id="PTHR13847">
    <property type="entry name" value="SARCOSINE DEHYDROGENASE-RELATED"/>
    <property type="match status" value="1"/>
</dbReference>
<dbReference type="AlphaFoldDB" id="A0A514CJI3"/>
<dbReference type="InterPro" id="IPR006076">
    <property type="entry name" value="FAD-dep_OxRdtase"/>
</dbReference>
<dbReference type="InterPro" id="IPR036188">
    <property type="entry name" value="FAD/NAD-bd_sf"/>
</dbReference>
<dbReference type="SUPFAM" id="SSF51971">
    <property type="entry name" value="Nucleotide-binding domain"/>
    <property type="match status" value="1"/>
</dbReference>
<dbReference type="KEGG" id="echi:FKX85_13415"/>
<evidence type="ECO:0000313" key="3">
    <source>
        <dbReference type="Proteomes" id="UP000316614"/>
    </source>
</evidence>
<dbReference type="Gene3D" id="3.50.50.60">
    <property type="entry name" value="FAD/NAD(P)-binding domain"/>
    <property type="match status" value="1"/>
</dbReference>
<dbReference type="Proteomes" id="UP000316614">
    <property type="component" value="Chromosome"/>
</dbReference>